<dbReference type="EMBL" id="VIFM01000001">
    <property type="protein sequence ID" value="TQF18025.1"/>
    <property type="molecule type" value="Genomic_DNA"/>
</dbReference>
<protein>
    <submittedName>
        <fullName evidence="3">Uncharacterized protein</fullName>
    </submittedName>
</protein>
<feature type="region of interest" description="Disordered" evidence="1">
    <location>
        <begin position="1"/>
        <end position="38"/>
    </location>
</feature>
<evidence type="ECO:0000256" key="1">
    <source>
        <dbReference type="SAM" id="MobiDB-lite"/>
    </source>
</evidence>
<evidence type="ECO:0000313" key="3">
    <source>
        <dbReference type="EMBL" id="TQF18025.1"/>
    </source>
</evidence>
<gene>
    <name evidence="3" type="ORF">FJV41_00315</name>
</gene>
<evidence type="ECO:0000313" key="4">
    <source>
        <dbReference type="Proteomes" id="UP000315369"/>
    </source>
</evidence>
<dbReference type="Proteomes" id="UP000315369">
    <property type="component" value="Unassembled WGS sequence"/>
</dbReference>
<dbReference type="OrthoDB" id="5383179at2"/>
<comment type="caution">
    <text evidence="3">The sequence shown here is derived from an EMBL/GenBank/DDBJ whole genome shotgun (WGS) entry which is preliminary data.</text>
</comment>
<feature type="compositionally biased region" description="Basic and acidic residues" evidence="1">
    <location>
        <begin position="16"/>
        <end position="25"/>
    </location>
</feature>
<name>A0A540X9Q2_9BACT</name>
<keyword evidence="2" id="KW-0472">Membrane</keyword>
<reference evidence="3 4" key="1">
    <citation type="submission" date="2019-06" db="EMBL/GenBank/DDBJ databases">
        <authorList>
            <person name="Livingstone P."/>
            <person name="Whitworth D."/>
        </authorList>
    </citation>
    <scope>NUCLEOTIDE SEQUENCE [LARGE SCALE GENOMIC DNA]</scope>
    <source>
        <strain evidence="3 4">AM401</strain>
    </source>
</reference>
<organism evidence="3 4">
    <name type="scientific">Myxococcus llanfairpwllgwyngyllgogerychwyrndrobwllllantysiliogogogochensis</name>
    <dbReference type="NCBI Taxonomy" id="2590453"/>
    <lineage>
        <taxon>Bacteria</taxon>
        <taxon>Pseudomonadati</taxon>
        <taxon>Myxococcota</taxon>
        <taxon>Myxococcia</taxon>
        <taxon>Myxococcales</taxon>
        <taxon>Cystobacterineae</taxon>
        <taxon>Myxococcaceae</taxon>
        <taxon>Myxococcus</taxon>
    </lineage>
</organism>
<keyword evidence="2" id="KW-1133">Transmembrane helix</keyword>
<sequence length="152" mass="16728">MTVHASPAPSSNQRRAALERHDSQESPRVQPTAPRRREPLEPHRSWWSRFLDFMELDSPEGRWGLGLVVGLLIIGFWPLLLLAVLDVSGTPRKVLVALGPASICLGLALLILVCGHRYGESLRWSRGQTWGLAALFLGLGLLGGVGLWFSES</sequence>
<keyword evidence="4" id="KW-1185">Reference proteome</keyword>
<feature type="transmembrane region" description="Helical" evidence="2">
    <location>
        <begin position="94"/>
        <end position="118"/>
    </location>
</feature>
<evidence type="ECO:0000256" key="2">
    <source>
        <dbReference type="SAM" id="Phobius"/>
    </source>
</evidence>
<feature type="transmembrane region" description="Helical" evidence="2">
    <location>
        <begin position="63"/>
        <end position="85"/>
    </location>
</feature>
<feature type="transmembrane region" description="Helical" evidence="2">
    <location>
        <begin position="130"/>
        <end position="149"/>
    </location>
</feature>
<dbReference type="AlphaFoldDB" id="A0A540X9Q2"/>
<keyword evidence="2" id="KW-0812">Transmembrane</keyword>
<accession>A0A540X9Q2</accession>
<proteinExistence type="predicted"/>